<dbReference type="Proteomes" id="UP001642260">
    <property type="component" value="Unassembled WGS sequence"/>
</dbReference>
<evidence type="ECO:0000313" key="3">
    <source>
        <dbReference type="EMBL" id="CAH8330369.1"/>
    </source>
</evidence>
<keyword evidence="4" id="KW-1185">Reference proteome</keyword>
<evidence type="ECO:0000256" key="2">
    <source>
        <dbReference type="SAM" id="Phobius"/>
    </source>
</evidence>
<feature type="compositionally biased region" description="Basic and acidic residues" evidence="1">
    <location>
        <begin position="259"/>
        <end position="268"/>
    </location>
</feature>
<gene>
    <name evidence="3" type="ORF">ERUC_LOCUS12049</name>
</gene>
<dbReference type="EMBL" id="CAKOAT010113821">
    <property type="protein sequence ID" value="CAH8330369.1"/>
    <property type="molecule type" value="Genomic_DNA"/>
</dbReference>
<dbReference type="AlphaFoldDB" id="A0ABC8JJK4"/>
<keyword evidence="2" id="KW-1133">Transmembrane helix</keyword>
<comment type="caution">
    <text evidence="3">The sequence shown here is derived from an EMBL/GenBank/DDBJ whole genome shotgun (WGS) entry which is preliminary data.</text>
</comment>
<evidence type="ECO:0000313" key="4">
    <source>
        <dbReference type="Proteomes" id="UP001642260"/>
    </source>
</evidence>
<evidence type="ECO:0000256" key="1">
    <source>
        <dbReference type="SAM" id="MobiDB-lite"/>
    </source>
</evidence>
<protein>
    <submittedName>
        <fullName evidence="3">Uncharacterized protein</fullName>
    </submittedName>
</protein>
<keyword evidence="2" id="KW-0472">Membrane</keyword>
<reference evidence="3 4" key="1">
    <citation type="submission" date="2022-03" db="EMBL/GenBank/DDBJ databases">
        <authorList>
            <person name="Macdonald S."/>
            <person name="Ahmed S."/>
            <person name="Newling K."/>
        </authorList>
    </citation>
    <scope>NUCLEOTIDE SEQUENCE [LARGE SCALE GENOMIC DNA]</scope>
</reference>
<dbReference type="PANTHER" id="PTHR36760">
    <property type="entry name" value="ACIDIC LEUCINE-RICH NUCLEAR PHOSPHOPROTEIN 32 FAMILY B PROTEIN"/>
    <property type="match status" value="1"/>
</dbReference>
<organism evidence="3 4">
    <name type="scientific">Eruca vesicaria subsp. sativa</name>
    <name type="common">Garden rocket</name>
    <name type="synonym">Eruca sativa</name>
    <dbReference type="NCBI Taxonomy" id="29727"/>
    <lineage>
        <taxon>Eukaryota</taxon>
        <taxon>Viridiplantae</taxon>
        <taxon>Streptophyta</taxon>
        <taxon>Embryophyta</taxon>
        <taxon>Tracheophyta</taxon>
        <taxon>Spermatophyta</taxon>
        <taxon>Magnoliopsida</taxon>
        <taxon>eudicotyledons</taxon>
        <taxon>Gunneridae</taxon>
        <taxon>Pentapetalae</taxon>
        <taxon>rosids</taxon>
        <taxon>malvids</taxon>
        <taxon>Brassicales</taxon>
        <taxon>Brassicaceae</taxon>
        <taxon>Brassiceae</taxon>
        <taxon>Eruca</taxon>
    </lineage>
</organism>
<proteinExistence type="predicted"/>
<feature type="region of interest" description="Disordered" evidence="1">
    <location>
        <begin position="251"/>
        <end position="285"/>
    </location>
</feature>
<feature type="compositionally biased region" description="Basic and acidic residues" evidence="1">
    <location>
        <begin position="320"/>
        <end position="331"/>
    </location>
</feature>
<name>A0ABC8JJK4_ERUVS</name>
<feature type="transmembrane region" description="Helical" evidence="2">
    <location>
        <begin position="48"/>
        <end position="75"/>
    </location>
</feature>
<feature type="region of interest" description="Disordered" evidence="1">
    <location>
        <begin position="317"/>
        <end position="344"/>
    </location>
</feature>
<keyword evidence="2" id="KW-0812">Transmembrane</keyword>
<sequence length="415" mass="47714">MCEFGLSSSPEENQNMKKIVFSSLLLSYFHLLCSFIITHPFYFSYVFFFSPCIFKILSFLSPVFVTTTLLLLALLSTLHLHDTFPDAESLETQPGFLFSFCSNLGSVLEPKLNVNSENVNSFEELEAYKLVVEACSMECASEDESMEVTFVDKFCSHEVSTTVSKALTDDPCDEPVEIQPLKFEDPMDVEKEEEEETEKCEKKEIEEKVKPTSDVVIDNDEGQFWKEPTKEESKAQKVDFVGNCDDESYDVPSLSEFLGEEKKSKVTDEKEEEDASLKSFGSMRKEKEWRRTLACKLFEERHNADVGQGMDQLWETYETETEKKQTEEDKKKDKKKTKRSMMMKTKSIEKKEVVVEEEEEDDDGIDQQQLCCLQALKFSTGKMHLGIARPNLVKLSKAFKGFGRFYNAHKHPKKA</sequence>
<feature type="transmembrane region" description="Helical" evidence="2">
    <location>
        <begin position="20"/>
        <end position="42"/>
    </location>
</feature>
<feature type="compositionally biased region" description="Basic residues" evidence="1">
    <location>
        <begin position="332"/>
        <end position="341"/>
    </location>
</feature>
<accession>A0ABC8JJK4</accession>
<dbReference type="PANTHER" id="PTHR36760:SF1">
    <property type="entry name" value="ACIDIC LEUCINE-RICH NUCLEAR PHOSPHOPROTEIN 32 FAMILY B PROTEIN"/>
    <property type="match status" value="1"/>
</dbReference>